<dbReference type="PANTHER" id="PTHR31170">
    <property type="entry name" value="BNAC04G53230D PROTEIN"/>
    <property type="match status" value="1"/>
</dbReference>
<keyword evidence="1" id="KW-0812">Transmembrane</keyword>
<accession>A0A922JTM6</accession>
<keyword evidence="1" id="KW-0472">Membrane</keyword>
<dbReference type="Pfam" id="PF03140">
    <property type="entry name" value="DUF247"/>
    <property type="match status" value="1"/>
</dbReference>
<name>A0A922JTM6_CARIL</name>
<dbReference type="InterPro" id="IPR004158">
    <property type="entry name" value="DUF247_pln"/>
</dbReference>
<dbReference type="EMBL" id="CM031827">
    <property type="protein sequence ID" value="KAG6720233.1"/>
    <property type="molecule type" value="Genomic_DNA"/>
</dbReference>
<reference evidence="2" key="1">
    <citation type="submission" date="2021-01" db="EMBL/GenBank/DDBJ databases">
        <authorList>
            <person name="Lovell J.T."/>
            <person name="Bentley N."/>
            <person name="Bhattarai G."/>
            <person name="Jenkins J.W."/>
            <person name="Sreedasyam A."/>
            <person name="Alarcon Y."/>
            <person name="Bock C."/>
            <person name="Boston L."/>
            <person name="Carlson J."/>
            <person name="Cervantes K."/>
            <person name="Clermont K."/>
            <person name="Krom N."/>
            <person name="Kubenka K."/>
            <person name="Mamidi S."/>
            <person name="Mattison C."/>
            <person name="Monteros M."/>
            <person name="Pisani C."/>
            <person name="Plott C."/>
            <person name="Rajasekar S."/>
            <person name="Rhein H.S."/>
            <person name="Rohla C."/>
            <person name="Song M."/>
            <person name="Hilaire R.S."/>
            <person name="Shu S."/>
            <person name="Wells L."/>
            <person name="Wang X."/>
            <person name="Webber J."/>
            <person name="Heerema R.J."/>
            <person name="Klein P."/>
            <person name="Conner P."/>
            <person name="Grauke L."/>
            <person name="Grimwood J."/>
            <person name="Schmutz J."/>
            <person name="Randall J.J."/>
        </authorList>
    </citation>
    <scope>NUCLEOTIDE SEQUENCE</scope>
    <source>
        <tissue evidence="2">Leaf</tissue>
    </source>
</reference>
<organism evidence="2 3">
    <name type="scientific">Carya illinoinensis</name>
    <name type="common">Pecan</name>
    <dbReference type="NCBI Taxonomy" id="32201"/>
    <lineage>
        <taxon>Eukaryota</taxon>
        <taxon>Viridiplantae</taxon>
        <taxon>Streptophyta</taxon>
        <taxon>Embryophyta</taxon>
        <taxon>Tracheophyta</taxon>
        <taxon>Spermatophyta</taxon>
        <taxon>Magnoliopsida</taxon>
        <taxon>eudicotyledons</taxon>
        <taxon>Gunneridae</taxon>
        <taxon>Pentapetalae</taxon>
        <taxon>rosids</taxon>
        <taxon>fabids</taxon>
        <taxon>Fagales</taxon>
        <taxon>Juglandaceae</taxon>
        <taxon>Carya</taxon>
    </lineage>
</organism>
<keyword evidence="1" id="KW-1133">Transmembrane helix</keyword>
<gene>
    <name evidence="2" type="ORF">I3842_03G048600</name>
</gene>
<dbReference type="PANTHER" id="PTHR31170:SF17">
    <property type="match status" value="1"/>
</dbReference>
<evidence type="ECO:0000313" key="3">
    <source>
        <dbReference type="Proteomes" id="UP000811246"/>
    </source>
</evidence>
<protein>
    <submittedName>
        <fullName evidence="2">Uncharacterized protein</fullName>
    </submittedName>
</protein>
<evidence type="ECO:0000313" key="2">
    <source>
        <dbReference type="EMBL" id="KAG6720233.1"/>
    </source>
</evidence>
<dbReference type="Proteomes" id="UP000811246">
    <property type="component" value="Chromosome 3"/>
</dbReference>
<feature type="transmembrane region" description="Helical" evidence="1">
    <location>
        <begin position="359"/>
        <end position="388"/>
    </location>
</feature>
<dbReference type="AlphaFoldDB" id="A0A922JTM6"/>
<sequence>MASIDEDSPSIFRTPNILSRHNPQAYIPDVFSFDPLHRDNPNIQYLETIEKIKERYLKSLISRSRSPETMLRELVRSIASIEREARECYAVPIGYASGEFVTILITDGCFIIELFRKHIYTDLREVDDPIFTMACMLQFLYNDLILLENQVPWMVLEHLFAMTMERGRPQKRLMLLPTDFFFELFHILDLLRKWWSLSINRYKYINKSVRQPMPSATSLVEAGIEFKRGESNMGILNISFKNGILEIPPLLLQETTETVFRNLIAFEQCYPECEAMFTSYAVLLDSLISTTKDINILCKNNILDACLKPEDAVQFFRKLNHNTYLRDCHYLLICQIVRKYRRPSSSTFSRWRVTLVDNYFFSIWAGTSTVAATALLVFAFVQTVFTIIK</sequence>
<evidence type="ECO:0000256" key="1">
    <source>
        <dbReference type="SAM" id="Phobius"/>
    </source>
</evidence>
<comment type="caution">
    <text evidence="2">The sequence shown here is derived from an EMBL/GenBank/DDBJ whole genome shotgun (WGS) entry which is preliminary data.</text>
</comment>
<proteinExistence type="predicted"/>